<dbReference type="Gene3D" id="1.10.132.120">
    <property type="match status" value="1"/>
</dbReference>
<dbReference type="GO" id="GO:0003917">
    <property type="term" value="F:DNA topoisomerase type I (single strand cut, ATP-independent) activity"/>
    <property type="evidence" value="ECO:0007669"/>
    <property type="project" value="UniProtKB-EC"/>
</dbReference>
<comment type="catalytic activity">
    <reaction evidence="1">
        <text>ATP-independent breakage of single-stranded DNA, followed by passage and rejoining.</text>
        <dbReference type="EC" id="5.6.2.1"/>
    </reaction>
</comment>
<keyword evidence="6 9" id="KW-0413">Isomerase</keyword>
<comment type="similarity">
    <text evidence="2">Belongs to the type IB topoisomerase family.</text>
</comment>
<evidence type="ECO:0000256" key="5">
    <source>
        <dbReference type="ARBA" id="ARBA00023125"/>
    </source>
</evidence>
<protein>
    <recommendedName>
        <fullName evidence="3">DNA topoisomerase</fullName>
        <ecNumber evidence="3">5.6.2.1</ecNumber>
    </recommendedName>
</protein>
<sequence length="354" mass="39811">MDIREEPALSAERVGLTYVSDTEPGYRRKRAGTGFCYVTPQGGHVKDKATLSRIRALVIPPAWTDVWICKEPSGHLQATGRDDRGRKQYRYHDKWTECRNATKFCSLTGFAQALPDLREQVSADLRRHGLPQERVLAAVVRLLDNTLVRVGNEAYARQNKSFGLTTLRSRHLEVEGAEIRLSFMGKSGKKWNLSLHDRRIAKLIRTIQELPGQRLFQYVEDGVRHQVSSQDVNDYIADAIGPDFTSKDFRTWGATVSAALALEKTALPASKRGKTKALNAVIDKVARLLCNTRAVCRSCYIHPAILAAWEEGRLAAGMRAIRQRQTRPCKGLGEGETVVLRWLSRHKDEHLSQG</sequence>
<evidence type="ECO:0000313" key="10">
    <source>
        <dbReference type="Proteomes" id="UP001549076"/>
    </source>
</evidence>
<keyword evidence="4" id="KW-0799">Topoisomerase</keyword>
<feature type="domain" description="DNA topoisomerase IB N-terminal" evidence="8">
    <location>
        <begin position="34"/>
        <end position="82"/>
    </location>
</feature>
<evidence type="ECO:0000256" key="4">
    <source>
        <dbReference type="ARBA" id="ARBA00023029"/>
    </source>
</evidence>
<organism evidence="9 10">
    <name type="scientific">Aquamicrobium terrae</name>
    <dbReference type="NCBI Taxonomy" id="1324945"/>
    <lineage>
        <taxon>Bacteria</taxon>
        <taxon>Pseudomonadati</taxon>
        <taxon>Pseudomonadota</taxon>
        <taxon>Alphaproteobacteria</taxon>
        <taxon>Hyphomicrobiales</taxon>
        <taxon>Phyllobacteriaceae</taxon>
        <taxon>Aquamicrobium</taxon>
    </lineage>
</organism>
<evidence type="ECO:0000256" key="6">
    <source>
        <dbReference type="ARBA" id="ARBA00023235"/>
    </source>
</evidence>
<dbReference type="InterPro" id="IPR001631">
    <property type="entry name" value="TopoI"/>
</dbReference>
<dbReference type="InterPro" id="IPR035447">
    <property type="entry name" value="DNA_topo_I_N_sf"/>
</dbReference>
<dbReference type="EC" id="5.6.2.1" evidence="3"/>
<dbReference type="SUPFAM" id="SSF56349">
    <property type="entry name" value="DNA breaking-rejoining enzymes"/>
    <property type="match status" value="1"/>
</dbReference>
<dbReference type="Gene3D" id="3.90.15.10">
    <property type="entry name" value="Topoisomerase I, Chain A, domain 3"/>
    <property type="match status" value="1"/>
</dbReference>
<name>A0ABV2MXJ6_9HYPH</name>
<dbReference type="Gene3D" id="3.30.66.10">
    <property type="entry name" value="DNA topoisomerase I domain"/>
    <property type="match status" value="1"/>
</dbReference>
<evidence type="ECO:0000256" key="2">
    <source>
        <dbReference type="ARBA" id="ARBA00006645"/>
    </source>
</evidence>
<reference evidence="9 10" key="1">
    <citation type="submission" date="2024-06" db="EMBL/GenBank/DDBJ databases">
        <title>Genomic Encyclopedia of Type Strains, Phase IV (KMG-IV): sequencing the most valuable type-strain genomes for metagenomic binning, comparative biology and taxonomic classification.</title>
        <authorList>
            <person name="Goeker M."/>
        </authorList>
    </citation>
    <scope>NUCLEOTIDE SEQUENCE [LARGE SCALE GENOMIC DNA]</scope>
    <source>
        <strain evidence="9 10">DSM 27865</strain>
    </source>
</reference>
<proteinExistence type="inferred from homology"/>
<dbReference type="Pfam" id="PF01028">
    <property type="entry name" value="Topoisom_I"/>
    <property type="match status" value="1"/>
</dbReference>
<dbReference type="SUPFAM" id="SSF55869">
    <property type="entry name" value="DNA topoisomerase I domain"/>
    <property type="match status" value="1"/>
</dbReference>
<evidence type="ECO:0000313" key="9">
    <source>
        <dbReference type="EMBL" id="MET3791535.1"/>
    </source>
</evidence>
<dbReference type="InterPro" id="IPR014711">
    <property type="entry name" value="TopoI_cat_a-hlx-sub_euk"/>
</dbReference>
<dbReference type="Proteomes" id="UP001549076">
    <property type="component" value="Unassembled WGS sequence"/>
</dbReference>
<dbReference type="InterPro" id="IPR011010">
    <property type="entry name" value="DNA_brk_join_enz"/>
</dbReference>
<comment type="caution">
    <text evidence="9">The sequence shown here is derived from an EMBL/GenBank/DDBJ whole genome shotgun (WGS) entry which is preliminary data.</text>
</comment>
<dbReference type="Pfam" id="PF21338">
    <property type="entry name" value="Top1B_N_bact"/>
    <property type="match status" value="1"/>
</dbReference>
<evidence type="ECO:0000259" key="7">
    <source>
        <dbReference type="Pfam" id="PF01028"/>
    </source>
</evidence>
<evidence type="ECO:0000259" key="8">
    <source>
        <dbReference type="Pfam" id="PF21338"/>
    </source>
</evidence>
<dbReference type="InterPro" id="IPR013500">
    <property type="entry name" value="TopoI_cat_euk"/>
</dbReference>
<keyword evidence="5" id="KW-0238">DNA-binding</keyword>
<evidence type="ECO:0000256" key="3">
    <source>
        <dbReference type="ARBA" id="ARBA00012891"/>
    </source>
</evidence>
<accession>A0ABV2MXJ6</accession>
<evidence type="ECO:0000256" key="1">
    <source>
        <dbReference type="ARBA" id="ARBA00000213"/>
    </source>
</evidence>
<feature type="domain" description="DNA topoisomerase I catalytic core eukaryotic-type" evidence="7">
    <location>
        <begin position="96"/>
        <end position="303"/>
    </location>
</feature>
<keyword evidence="10" id="KW-1185">Reference proteome</keyword>
<dbReference type="RefSeq" id="WP_354193853.1">
    <property type="nucleotide sequence ID" value="NZ_JBEPML010000004.1"/>
</dbReference>
<gene>
    <name evidence="9" type="ORF">ABID37_001743</name>
</gene>
<dbReference type="PROSITE" id="PS52038">
    <property type="entry name" value="TOPO_IB_2"/>
    <property type="match status" value="1"/>
</dbReference>
<dbReference type="InterPro" id="IPR049331">
    <property type="entry name" value="Top1B_N_bact"/>
</dbReference>
<dbReference type="EMBL" id="JBEPML010000004">
    <property type="protein sequence ID" value="MET3791535.1"/>
    <property type="molecule type" value="Genomic_DNA"/>
</dbReference>
<dbReference type="PRINTS" id="PR00416">
    <property type="entry name" value="EUTPISMRASEI"/>
</dbReference>